<dbReference type="GeneID" id="39584148"/>
<evidence type="ECO:0000256" key="3">
    <source>
        <dbReference type="ARBA" id="ARBA00008870"/>
    </source>
</evidence>
<sequence>MTIKKRPRAPTDPLETANRQSDEDFIRNYLKPSEGWTKWAHPRTEAPYTLSLKGVPSLTTAELAACFALVEKTSSADYRASSMGWSPFKKTEMKSPDLRYILVTDESGSLRGFTSFMPTWEEGEPVIYCYEIHLEDDLRGTGLAGLLMGFLETVAVNIPLIEKVMLTCFLRNAKAVAFYKKLGFVKDAISPQERRLRGGKLFVPDYVIMSRTISRTAT</sequence>
<comment type="subcellular location">
    <subcellularLocation>
        <location evidence="2">Cytoplasm</location>
    </subcellularLocation>
    <subcellularLocation>
        <location evidence="1">Nucleus</location>
    </subcellularLocation>
</comment>
<feature type="domain" description="N-acetyltransferase" evidence="13">
    <location>
        <begin position="53"/>
        <end position="214"/>
    </location>
</feature>
<comment type="catalytic activity">
    <reaction evidence="11">
        <text>N-terminal L-seryl-[histone H4] + acetyl-CoA = N-terminal N(alpha)-acetyl-L-seryl-[histone H4] + CoA + H(+)</text>
        <dbReference type="Rhea" id="RHEA:50596"/>
        <dbReference type="Rhea" id="RHEA-COMP:12740"/>
        <dbReference type="Rhea" id="RHEA-COMP:12743"/>
        <dbReference type="ChEBI" id="CHEBI:15378"/>
        <dbReference type="ChEBI" id="CHEBI:57287"/>
        <dbReference type="ChEBI" id="CHEBI:57288"/>
        <dbReference type="ChEBI" id="CHEBI:64738"/>
        <dbReference type="ChEBI" id="CHEBI:83690"/>
        <dbReference type="EC" id="2.3.1.257"/>
    </reaction>
</comment>
<evidence type="ECO:0000313" key="14">
    <source>
        <dbReference type="EMBL" id="ROT35043.1"/>
    </source>
</evidence>
<keyword evidence="6" id="KW-0963">Cytoplasm</keyword>
<dbReference type="Gene3D" id="3.40.630.30">
    <property type="match status" value="1"/>
</dbReference>
<keyword evidence="8" id="KW-0539">Nucleus</keyword>
<evidence type="ECO:0000256" key="9">
    <source>
        <dbReference type="ARBA" id="ARBA00023315"/>
    </source>
</evidence>
<evidence type="ECO:0000256" key="12">
    <source>
        <dbReference type="SAM" id="MobiDB-lite"/>
    </source>
</evidence>
<evidence type="ECO:0000259" key="13">
    <source>
        <dbReference type="PROSITE" id="PS51186"/>
    </source>
</evidence>
<evidence type="ECO:0000313" key="15">
    <source>
        <dbReference type="Proteomes" id="UP000272025"/>
    </source>
</evidence>
<evidence type="ECO:0000256" key="7">
    <source>
        <dbReference type="ARBA" id="ARBA00022679"/>
    </source>
</evidence>
<protein>
    <recommendedName>
        <fullName evidence="5">N-alpha-acetyltransferase 40</fullName>
        <ecNumber evidence="4">2.3.1.257</ecNumber>
    </recommendedName>
</protein>
<dbReference type="GO" id="GO:0005737">
    <property type="term" value="C:cytoplasm"/>
    <property type="evidence" value="ECO:0007669"/>
    <property type="project" value="UniProtKB-SubCell"/>
</dbReference>
<evidence type="ECO:0000256" key="1">
    <source>
        <dbReference type="ARBA" id="ARBA00004123"/>
    </source>
</evidence>
<dbReference type="RefSeq" id="XP_028462849.1">
    <property type="nucleotide sequence ID" value="XM_028615671.1"/>
</dbReference>
<evidence type="ECO:0000256" key="4">
    <source>
        <dbReference type="ARBA" id="ARBA00012950"/>
    </source>
</evidence>
<dbReference type="EC" id="2.3.1.257" evidence="4"/>
<dbReference type="InterPro" id="IPR039949">
    <property type="entry name" value="NAA40"/>
</dbReference>
<proteinExistence type="inferred from homology"/>
<evidence type="ECO:0000256" key="11">
    <source>
        <dbReference type="ARBA" id="ARBA00049524"/>
    </source>
</evidence>
<dbReference type="GO" id="GO:0010485">
    <property type="term" value="F:histone H4 acetyltransferase activity"/>
    <property type="evidence" value="ECO:0007669"/>
    <property type="project" value="InterPro"/>
</dbReference>
<dbReference type="GO" id="GO:0043998">
    <property type="term" value="F:histone H2A acetyltransferase activity"/>
    <property type="evidence" value="ECO:0007669"/>
    <property type="project" value="InterPro"/>
</dbReference>
<dbReference type="SUPFAM" id="SSF55729">
    <property type="entry name" value="Acyl-CoA N-acyltransferases (Nat)"/>
    <property type="match status" value="1"/>
</dbReference>
<dbReference type="EMBL" id="ML119062">
    <property type="protein sequence ID" value="ROT35043.1"/>
    <property type="molecule type" value="Genomic_DNA"/>
</dbReference>
<evidence type="ECO:0000256" key="5">
    <source>
        <dbReference type="ARBA" id="ARBA00015043"/>
    </source>
</evidence>
<keyword evidence="15" id="KW-1185">Reference proteome</keyword>
<evidence type="ECO:0000256" key="10">
    <source>
        <dbReference type="ARBA" id="ARBA00047821"/>
    </source>
</evidence>
<feature type="region of interest" description="Disordered" evidence="12">
    <location>
        <begin position="1"/>
        <end position="20"/>
    </location>
</feature>
<dbReference type="Pfam" id="PF00583">
    <property type="entry name" value="Acetyltransf_1"/>
    <property type="match status" value="1"/>
</dbReference>
<dbReference type="GO" id="GO:0005634">
    <property type="term" value="C:nucleus"/>
    <property type="evidence" value="ECO:0007669"/>
    <property type="project" value="UniProtKB-SubCell"/>
</dbReference>
<evidence type="ECO:0000256" key="8">
    <source>
        <dbReference type="ARBA" id="ARBA00023242"/>
    </source>
</evidence>
<gene>
    <name evidence="14" type="ORF">SODALDRAFT_76987</name>
</gene>
<keyword evidence="7" id="KW-0808">Transferase</keyword>
<name>A0A3N2PKK0_SODAK</name>
<dbReference type="InterPro" id="IPR000182">
    <property type="entry name" value="GNAT_dom"/>
</dbReference>
<accession>A0A3N2PKK0</accession>
<dbReference type="GO" id="GO:1990189">
    <property type="term" value="F:protein N-terminal-serine acetyltransferase activity"/>
    <property type="evidence" value="ECO:0007669"/>
    <property type="project" value="UniProtKB-EC"/>
</dbReference>
<evidence type="ECO:0000256" key="6">
    <source>
        <dbReference type="ARBA" id="ARBA00022490"/>
    </source>
</evidence>
<dbReference type="Proteomes" id="UP000272025">
    <property type="component" value="Unassembled WGS sequence"/>
</dbReference>
<reference evidence="14 15" key="1">
    <citation type="journal article" date="2018" name="Mol. Ecol.">
        <title>The obligate alkalophilic soda-lake fungus Sodiomyces alkalinus has shifted to a protein diet.</title>
        <authorList>
            <person name="Grum-Grzhimaylo A.A."/>
            <person name="Falkoski D.L."/>
            <person name="van den Heuvel J."/>
            <person name="Valero-Jimenez C.A."/>
            <person name="Min B."/>
            <person name="Choi I.G."/>
            <person name="Lipzen A."/>
            <person name="Daum C.G."/>
            <person name="Aanen D.K."/>
            <person name="Tsang A."/>
            <person name="Henrissat B."/>
            <person name="Bilanenko E.N."/>
            <person name="de Vries R.P."/>
            <person name="van Kan J.A.L."/>
            <person name="Grigoriev I.V."/>
            <person name="Debets A.J.M."/>
        </authorList>
    </citation>
    <scope>NUCLEOTIDE SEQUENCE [LARGE SCALE GENOMIC DNA]</scope>
    <source>
        <strain evidence="14 15">F11</strain>
    </source>
</reference>
<keyword evidence="9" id="KW-0012">Acyltransferase</keyword>
<comment type="similarity">
    <text evidence="3">Belongs to the acetyltransferase family. NAA40 subfamily.</text>
</comment>
<dbReference type="PROSITE" id="PS51186">
    <property type="entry name" value="GNAT"/>
    <property type="match status" value="1"/>
</dbReference>
<dbReference type="PANTHER" id="PTHR20531">
    <property type="entry name" value="N-ALPHA-ACETYLTRANSFERASE 40"/>
    <property type="match status" value="1"/>
</dbReference>
<dbReference type="AlphaFoldDB" id="A0A3N2PKK0"/>
<dbReference type="InterPro" id="IPR016181">
    <property type="entry name" value="Acyl_CoA_acyltransferase"/>
</dbReference>
<dbReference type="STRING" id="1314773.A0A3N2PKK0"/>
<dbReference type="OrthoDB" id="424551at2759"/>
<dbReference type="PANTHER" id="PTHR20531:SF1">
    <property type="entry name" value="N-ALPHA-ACETYLTRANSFERASE 40"/>
    <property type="match status" value="1"/>
</dbReference>
<evidence type="ECO:0000256" key="2">
    <source>
        <dbReference type="ARBA" id="ARBA00004496"/>
    </source>
</evidence>
<organism evidence="14 15">
    <name type="scientific">Sodiomyces alkalinus (strain CBS 110278 / VKM F-3762 / F11)</name>
    <name type="common">Alkaliphilic filamentous fungus</name>
    <dbReference type="NCBI Taxonomy" id="1314773"/>
    <lineage>
        <taxon>Eukaryota</taxon>
        <taxon>Fungi</taxon>
        <taxon>Dikarya</taxon>
        <taxon>Ascomycota</taxon>
        <taxon>Pezizomycotina</taxon>
        <taxon>Sordariomycetes</taxon>
        <taxon>Hypocreomycetidae</taxon>
        <taxon>Glomerellales</taxon>
        <taxon>Plectosphaerellaceae</taxon>
        <taxon>Sodiomyces</taxon>
    </lineage>
</organism>
<comment type="catalytic activity">
    <reaction evidence="10">
        <text>N-terminal L-seryl-[histone H2A] + acetyl-CoA = N-terminal N(alpha)-acetyl-L-seryl-[histone H2A] + CoA + H(+)</text>
        <dbReference type="Rhea" id="RHEA:50600"/>
        <dbReference type="Rhea" id="RHEA-COMP:12742"/>
        <dbReference type="Rhea" id="RHEA-COMP:12744"/>
        <dbReference type="ChEBI" id="CHEBI:15378"/>
        <dbReference type="ChEBI" id="CHEBI:57287"/>
        <dbReference type="ChEBI" id="CHEBI:57288"/>
        <dbReference type="ChEBI" id="CHEBI:64738"/>
        <dbReference type="ChEBI" id="CHEBI:83690"/>
        <dbReference type="EC" id="2.3.1.257"/>
    </reaction>
</comment>